<evidence type="ECO:0000256" key="3">
    <source>
        <dbReference type="ARBA" id="ARBA00022448"/>
    </source>
</evidence>
<dbReference type="InterPro" id="IPR051449">
    <property type="entry name" value="ABC-2_transporter_component"/>
</dbReference>
<dbReference type="AlphaFoldDB" id="A0AAJ1RCS9"/>
<comment type="similarity">
    <text evidence="2">Belongs to the ABC-2 integral membrane protein family.</text>
</comment>
<dbReference type="EMBL" id="CP029684">
    <property type="protein sequence ID" value="QAS70308.1"/>
    <property type="molecule type" value="Genomic_DNA"/>
</dbReference>
<evidence type="ECO:0000256" key="1">
    <source>
        <dbReference type="ARBA" id="ARBA00004651"/>
    </source>
</evidence>
<keyword evidence="12" id="KW-1185">Reference proteome</keyword>
<dbReference type="GO" id="GO:0005886">
    <property type="term" value="C:plasma membrane"/>
    <property type="evidence" value="ECO:0007669"/>
    <property type="project" value="UniProtKB-SubCell"/>
</dbReference>
<name>A0AAJ1RCS9_9LACO</name>
<keyword evidence="6 8" id="KW-1133">Transmembrane helix</keyword>
<evidence type="ECO:0000256" key="4">
    <source>
        <dbReference type="ARBA" id="ARBA00022475"/>
    </source>
</evidence>
<evidence type="ECO:0000313" key="12">
    <source>
        <dbReference type="Proteomes" id="UP000286907"/>
    </source>
</evidence>
<keyword evidence="7 8" id="KW-0472">Membrane</keyword>
<evidence type="ECO:0000256" key="7">
    <source>
        <dbReference type="ARBA" id="ARBA00023136"/>
    </source>
</evidence>
<feature type="transmembrane region" description="Helical" evidence="8">
    <location>
        <begin position="290"/>
        <end position="309"/>
    </location>
</feature>
<dbReference type="Pfam" id="PF12698">
    <property type="entry name" value="ABC2_membrane_3"/>
    <property type="match status" value="1"/>
</dbReference>
<evidence type="ECO:0000313" key="13">
    <source>
        <dbReference type="Proteomes" id="UP001167919"/>
    </source>
</evidence>
<feature type="transmembrane region" description="Helical" evidence="8">
    <location>
        <begin position="345"/>
        <end position="364"/>
    </location>
</feature>
<evidence type="ECO:0000256" key="2">
    <source>
        <dbReference type="ARBA" id="ARBA00007783"/>
    </source>
</evidence>
<reference evidence="11 12" key="1">
    <citation type="journal article" date="2019" name="Syst. Appl. Microbiol.">
        <title>Oenococcus sicerae sp. nov., isolated from French cider.</title>
        <authorList>
            <person name="Cousin F.J."/>
            <person name="Le Guellec R."/>
            <person name="Chagnot C."/>
            <person name="Goux D."/>
            <person name="Dalmasso M."/>
            <person name="Laplace J.M."/>
            <person name="Cretenet M."/>
        </authorList>
    </citation>
    <scope>NUCLEOTIDE SEQUENCE [LARGE SCALE GENOMIC DNA]</scope>
    <source>
        <strain evidence="11 12">UCMA 15228</strain>
    </source>
</reference>
<evidence type="ECO:0000313" key="10">
    <source>
        <dbReference type="EMBL" id="MDN6899621.1"/>
    </source>
</evidence>
<dbReference type="InterPro" id="IPR013525">
    <property type="entry name" value="ABC2_TM"/>
</dbReference>
<dbReference type="EMBL" id="SDWY01000001">
    <property type="protein sequence ID" value="MDN6899621.1"/>
    <property type="molecule type" value="Genomic_DNA"/>
</dbReference>
<evidence type="ECO:0000256" key="6">
    <source>
        <dbReference type="ARBA" id="ARBA00022989"/>
    </source>
</evidence>
<reference evidence="10" key="2">
    <citation type="submission" date="2019-01" db="EMBL/GenBank/DDBJ databases">
        <title>Oenococcus sicerae UCMA17102.</title>
        <authorList>
            <person name="Cousin F.J."/>
            <person name="Le Guellec R."/>
            <person name="Cretenet M."/>
        </authorList>
    </citation>
    <scope>NUCLEOTIDE SEQUENCE</scope>
    <source>
        <strain evidence="10">UCMA17102</strain>
    </source>
</reference>
<feature type="transmembrane region" description="Helical" evidence="8">
    <location>
        <begin position="224"/>
        <end position="248"/>
    </location>
</feature>
<dbReference type="InterPro" id="IPR047817">
    <property type="entry name" value="ABC2_TM_bact-type"/>
</dbReference>
<dbReference type="Proteomes" id="UP000286907">
    <property type="component" value="Chromosome"/>
</dbReference>
<dbReference type="PANTHER" id="PTHR30294">
    <property type="entry name" value="MEMBRANE COMPONENT OF ABC TRANSPORTER YHHJ-RELATED"/>
    <property type="match status" value="1"/>
</dbReference>
<dbReference type="RefSeq" id="WP_128686775.1">
    <property type="nucleotide sequence ID" value="NZ_CP029684.2"/>
</dbReference>
<dbReference type="GO" id="GO:0140359">
    <property type="term" value="F:ABC-type transporter activity"/>
    <property type="evidence" value="ECO:0007669"/>
    <property type="project" value="InterPro"/>
</dbReference>
<protein>
    <submittedName>
        <fullName evidence="10">ABC transporter permease</fullName>
    </submittedName>
</protein>
<evidence type="ECO:0000259" key="9">
    <source>
        <dbReference type="PROSITE" id="PS51012"/>
    </source>
</evidence>
<accession>A0AAJ1RCS9</accession>
<gene>
    <name evidence="11" type="ORF">DLJ48_07125</name>
    <name evidence="10" type="ORF">EVC35_01175</name>
</gene>
<sequence length="373" mass="41981">MRTIAIIKRVLLEMLRDKRTLALMFFAPLLILTLMYFLFATNSTSKVQVGFNQLDSQMLVLLDNKHLDLHEYPANVQAKKVIHQHKLAAFISEHDHQLTISYQNSDPSQTTLVKQLIQGAVAKQSLKGLTKLTKIQGQIISSDPAMAAILSKKKPSTIPKYQIVNKYLYGSSGSTFFETFLPILMGFFVFFFVFLISGISLLTERTTGTLNRLLATPVKRGEIISGYLIGYGIFAIIQTLIIVFYAIYVLNVTVLGSIWLVVLVNIVVALVALSMGIFVSTFASSEFQMIQFIPIVVIPQVFFSGLIPIDNMAVWLQWVAHVMPLYYAGNALTGVIEKDYQFSDISFDLTILGLFALVFIILNIRGMRRYRRV</sequence>
<organism evidence="10 13">
    <name type="scientific">Oenococcus sicerae</name>
    <dbReference type="NCBI Taxonomy" id="2203724"/>
    <lineage>
        <taxon>Bacteria</taxon>
        <taxon>Bacillati</taxon>
        <taxon>Bacillota</taxon>
        <taxon>Bacilli</taxon>
        <taxon>Lactobacillales</taxon>
        <taxon>Lactobacillaceae</taxon>
        <taxon>Oenococcus</taxon>
    </lineage>
</organism>
<keyword evidence="5 8" id="KW-0812">Transmembrane</keyword>
<comment type="subcellular location">
    <subcellularLocation>
        <location evidence="1">Cell membrane</location>
        <topology evidence="1">Multi-pass membrane protein</topology>
    </subcellularLocation>
</comment>
<feature type="domain" description="ABC transmembrane type-2" evidence="9">
    <location>
        <begin position="144"/>
        <end position="370"/>
    </location>
</feature>
<feature type="transmembrane region" description="Helical" evidence="8">
    <location>
        <begin position="21"/>
        <end position="39"/>
    </location>
</feature>
<reference evidence="11" key="3">
    <citation type="submission" date="2020-01" db="EMBL/GenBank/DDBJ databases">
        <authorList>
            <person name="Cousin F.J."/>
            <person name="Le Guellec R."/>
            <person name="Cretenet M."/>
        </authorList>
    </citation>
    <scope>NUCLEOTIDE SEQUENCE</scope>
    <source>
        <strain evidence="11">UCMA 15228</strain>
    </source>
</reference>
<proteinExistence type="inferred from homology"/>
<evidence type="ECO:0000256" key="5">
    <source>
        <dbReference type="ARBA" id="ARBA00022692"/>
    </source>
</evidence>
<keyword evidence="4" id="KW-1003">Cell membrane</keyword>
<keyword evidence="3" id="KW-0813">Transport</keyword>
<evidence type="ECO:0000256" key="8">
    <source>
        <dbReference type="SAM" id="Phobius"/>
    </source>
</evidence>
<evidence type="ECO:0000313" key="11">
    <source>
        <dbReference type="EMBL" id="QAS70308.1"/>
    </source>
</evidence>
<feature type="transmembrane region" description="Helical" evidence="8">
    <location>
        <begin position="180"/>
        <end position="203"/>
    </location>
</feature>
<dbReference type="Proteomes" id="UP001167919">
    <property type="component" value="Unassembled WGS sequence"/>
</dbReference>
<dbReference type="PROSITE" id="PS51012">
    <property type="entry name" value="ABC_TM2"/>
    <property type="match status" value="1"/>
</dbReference>
<feature type="transmembrane region" description="Helical" evidence="8">
    <location>
        <begin position="254"/>
        <end position="278"/>
    </location>
</feature>
<dbReference type="PANTHER" id="PTHR30294:SF38">
    <property type="entry name" value="TRANSPORT PERMEASE PROTEIN"/>
    <property type="match status" value="1"/>
</dbReference>